<evidence type="ECO:0000259" key="2">
    <source>
        <dbReference type="PROSITE" id="PS50405"/>
    </source>
</evidence>
<feature type="domain" description="GST C-terminal" evidence="2">
    <location>
        <begin position="83"/>
        <end position="199"/>
    </location>
</feature>
<dbReference type="InterPro" id="IPR036282">
    <property type="entry name" value="Glutathione-S-Trfase_C_sf"/>
</dbReference>
<feature type="domain" description="GST N-terminal" evidence="1">
    <location>
        <begin position="1"/>
        <end position="78"/>
    </location>
</feature>
<dbReference type="SUPFAM" id="SSF47616">
    <property type="entry name" value="GST C-terminal domain-like"/>
    <property type="match status" value="1"/>
</dbReference>
<proteinExistence type="predicted"/>
<dbReference type="PANTHER" id="PTHR44051:SF2">
    <property type="entry name" value="HYPOTHETICAL GLUTATHIONE S-TRANSFERASE LIKE PROTEIN"/>
    <property type="match status" value="1"/>
</dbReference>
<dbReference type="Pfam" id="PF13410">
    <property type="entry name" value="GST_C_2"/>
    <property type="match status" value="1"/>
</dbReference>
<evidence type="ECO:0000313" key="4">
    <source>
        <dbReference type="Proteomes" id="UP000095342"/>
    </source>
</evidence>
<dbReference type="SFLD" id="SFLDG00358">
    <property type="entry name" value="Main_(cytGST)"/>
    <property type="match status" value="1"/>
</dbReference>
<dbReference type="PROSITE" id="PS50404">
    <property type="entry name" value="GST_NTER"/>
    <property type="match status" value="1"/>
</dbReference>
<evidence type="ECO:0000313" key="3">
    <source>
        <dbReference type="EMBL" id="AOV16335.1"/>
    </source>
</evidence>
<dbReference type="Proteomes" id="UP000095342">
    <property type="component" value="Chromosome"/>
</dbReference>
<dbReference type="SUPFAM" id="SSF52833">
    <property type="entry name" value="Thioredoxin-like"/>
    <property type="match status" value="1"/>
</dbReference>
<dbReference type="Pfam" id="PF13417">
    <property type="entry name" value="GST_N_3"/>
    <property type="match status" value="1"/>
</dbReference>
<dbReference type="AlphaFoldDB" id="A0A1D8K5W0"/>
<dbReference type="GO" id="GO:0016740">
    <property type="term" value="F:transferase activity"/>
    <property type="evidence" value="ECO:0007669"/>
    <property type="project" value="UniProtKB-KW"/>
</dbReference>
<dbReference type="InterPro" id="IPR040079">
    <property type="entry name" value="Glutathione_S-Trfase"/>
</dbReference>
<protein>
    <submittedName>
        <fullName evidence="3">Glutathione S-transferase</fullName>
    </submittedName>
</protein>
<name>A0A1D8K5W0_9GAMM</name>
<dbReference type="KEGG" id="aaeo:BJI67_03945"/>
<organism evidence="3 4">
    <name type="scientific">Acidihalobacter aeolianus</name>
    <dbReference type="NCBI Taxonomy" id="2792603"/>
    <lineage>
        <taxon>Bacteria</taxon>
        <taxon>Pseudomonadati</taxon>
        <taxon>Pseudomonadota</taxon>
        <taxon>Gammaproteobacteria</taxon>
        <taxon>Chromatiales</taxon>
        <taxon>Ectothiorhodospiraceae</taxon>
        <taxon>Acidihalobacter</taxon>
    </lineage>
</organism>
<dbReference type="InterPro" id="IPR036249">
    <property type="entry name" value="Thioredoxin-like_sf"/>
</dbReference>
<dbReference type="CDD" id="cd03206">
    <property type="entry name" value="GST_C_7"/>
    <property type="match status" value="1"/>
</dbReference>
<dbReference type="PANTHER" id="PTHR44051">
    <property type="entry name" value="GLUTATHIONE S-TRANSFERASE-RELATED"/>
    <property type="match status" value="1"/>
</dbReference>
<evidence type="ECO:0000259" key="1">
    <source>
        <dbReference type="PROSITE" id="PS50404"/>
    </source>
</evidence>
<dbReference type="InterPro" id="IPR010987">
    <property type="entry name" value="Glutathione-S-Trfase_C-like"/>
</dbReference>
<dbReference type="SFLD" id="SFLDS00019">
    <property type="entry name" value="Glutathione_Transferase_(cytos"/>
    <property type="match status" value="1"/>
</dbReference>
<reference evidence="3 4" key="1">
    <citation type="submission" date="2016-09" db="EMBL/GenBank/DDBJ databases">
        <title>Acidihalobacter prosperus V6 (DSM14174).</title>
        <authorList>
            <person name="Khaleque H.N."/>
            <person name="Ramsay J.P."/>
            <person name="Murphy R.J.T."/>
            <person name="Kaksonen A.H."/>
            <person name="Boxall N.J."/>
            <person name="Watkin E.L.J."/>
        </authorList>
    </citation>
    <scope>NUCLEOTIDE SEQUENCE [LARGE SCALE GENOMIC DNA]</scope>
    <source>
        <strain evidence="3 4">V6</strain>
    </source>
</reference>
<dbReference type="EMBL" id="CP017448">
    <property type="protein sequence ID" value="AOV16335.1"/>
    <property type="molecule type" value="Genomic_DNA"/>
</dbReference>
<keyword evidence="4" id="KW-1185">Reference proteome</keyword>
<dbReference type="Gene3D" id="1.20.1050.10">
    <property type="match status" value="1"/>
</dbReference>
<dbReference type="PROSITE" id="PS50405">
    <property type="entry name" value="GST_CTER"/>
    <property type="match status" value="1"/>
</dbReference>
<sequence length="199" mass="22173">MRLYDLDVSGNCHKIRLMLGLLSLDYTLHSLQREDTVSESFRAINPRGQVPVLEDAGEIVWDSMAILVYLARRYAGPQWLPEEPLALARVMQWLAVSENEILYGLARARAVVKMGRPFNLEECQQMGRQALTVMEAQLAGRDWLASEGHPTIADVACYPYVALAPEGDLPLGAYPAIRAWLGRVQRLPGYVGMAGIADY</sequence>
<gene>
    <name evidence="3" type="ORF">BJI67_03945</name>
</gene>
<keyword evidence="3" id="KW-0808">Transferase</keyword>
<dbReference type="InterPro" id="IPR004045">
    <property type="entry name" value="Glutathione_S-Trfase_N"/>
</dbReference>
<dbReference type="RefSeq" id="WP_070071928.1">
    <property type="nucleotide sequence ID" value="NZ_CP017448.1"/>
</dbReference>
<dbReference type="Gene3D" id="3.40.30.10">
    <property type="entry name" value="Glutaredoxin"/>
    <property type="match status" value="1"/>
</dbReference>
<accession>A0A1D8K5W0</accession>